<accession>A0A919IYU5</accession>
<keyword evidence="2" id="KW-1185">Reference proteome</keyword>
<name>A0A919IYU5_9ACTN</name>
<dbReference type="Proteomes" id="UP000598174">
    <property type="component" value="Unassembled WGS sequence"/>
</dbReference>
<evidence type="ECO:0000313" key="2">
    <source>
        <dbReference type="Proteomes" id="UP000598174"/>
    </source>
</evidence>
<dbReference type="RefSeq" id="WP_203815848.1">
    <property type="nucleotide sequence ID" value="NZ_BAAABP010000021.1"/>
</dbReference>
<evidence type="ECO:0000313" key="1">
    <source>
        <dbReference type="EMBL" id="GIE09234.1"/>
    </source>
</evidence>
<dbReference type="Pfam" id="PF07070">
    <property type="entry name" value="Spo0M"/>
    <property type="match status" value="1"/>
</dbReference>
<proteinExistence type="predicted"/>
<dbReference type="InterPro" id="IPR009776">
    <property type="entry name" value="Spore_0_M"/>
</dbReference>
<dbReference type="EMBL" id="BOMM01000008">
    <property type="protein sequence ID" value="GIE09234.1"/>
    <property type="molecule type" value="Genomic_DNA"/>
</dbReference>
<organism evidence="1 2">
    <name type="scientific">Paractinoplanes ferrugineus</name>
    <dbReference type="NCBI Taxonomy" id="113564"/>
    <lineage>
        <taxon>Bacteria</taxon>
        <taxon>Bacillati</taxon>
        <taxon>Actinomycetota</taxon>
        <taxon>Actinomycetes</taxon>
        <taxon>Micromonosporales</taxon>
        <taxon>Micromonosporaceae</taxon>
        <taxon>Paractinoplanes</taxon>
    </lineage>
</organism>
<evidence type="ECO:0008006" key="3">
    <source>
        <dbReference type="Google" id="ProtNLM"/>
    </source>
</evidence>
<gene>
    <name evidence="1" type="ORF">Afe05nite_10740</name>
</gene>
<reference evidence="1" key="1">
    <citation type="submission" date="2021-01" db="EMBL/GenBank/DDBJ databases">
        <title>Whole genome shotgun sequence of Actinoplanes ferrugineus NBRC 15555.</title>
        <authorList>
            <person name="Komaki H."/>
            <person name="Tamura T."/>
        </authorList>
    </citation>
    <scope>NUCLEOTIDE SEQUENCE</scope>
    <source>
        <strain evidence="1">NBRC 15555</strain>
    </source>
</reference>
<comment type="caution">
    <text evidence="1">The sequence shown here is derived from an EMBL/GenBank/DDBJ whole genome shotgun (WGS) entry which is preliminary data.</text>
</comment>
<protein>
    <recommendedName>
        <fullName evidence="3">Sporulation-control protein</fullName>
    </recommendedName>
</protein>
<dbReference type="PANTHER" id="PTHR40053">
    <property type="entry name" value="SPORULATION-CONTROL PROTEIN SPO0M"/>
    <property type="match status" value="1"/>
</dbReference>
<sequence length="344" mass="36618">MVFKKMMRAFGAGGPSVDTVLANPNVRPGLALDGQVRVTGGDHDVTIEQIVLGLVTRVDHEHGDNVVEFYRQPVSGPFQLRTGEQRDLPFSFPVPWETPITHFYGQRLHGMTMGLRTELAVAKAVDKGDLDEVAVHPLPAQERILDAFAGQGFRFKKADLEHGGIYGLRQQLPFYQEIEFYPPPHLAGGINEVEVTFVADPDGVEVILEFDKRGGFLSSGHDAYGRFRVAHVEADTADWNAVVESWVGEAAGRYQGLRGASGFGGHGAPGGYGAPAGFGGHGGGFGGHAGHGYPAHGGHHGHYRRQGPGMGGMVAGVAGGVVGGMILGEVVEEVFEDDGGDFEE</sequence>
<dbReference type="PANTHER" id="PTHR40053:SF1">
    <property type="entry name" value="SPORULATION-CONTROL PROTEIN SPO0M"/>
    <property type="match status" value="1"/>
</dbReference>
<dbReference type="AlphaFoldDB" id="A0A919IYU5"/>